<evidence type="ECO:0000313" key="1">
    <source>
        <dbReference type="EMBL" id="KAI3695713.1"/>
    </source>
</evidence>
<accession>A0ACB8ZDN5</accession>
<organism evidence="1 2">
    <name type="scientific">Smallanthus sonchifolius</name>
    <dbReference type="NCBI Taxonomy" id="185202"/>
    <lineage>
        <taxon>Eukaryota</taxon>
        <taxon>Viridiplantae</taxon>
        <taxon>Streptophyta</taxon>
        <taxon>Embryophyta</taxon>
        <taxon>Tracheophyta</taxon>
        <taxon>Spermatophyta</taxon>
        <taxon>Magnoliopsida</taxon>
        <taxon>eudicotyledons</taxon>
        <taxon>Gunneridae</taxon>
        <taxon>Pentapetalae</taxon>
        <taxon>asterids</taxon>
        <taxon>campanulids</taxon>
        <taxon>Asterales</taxon>
        <taxon>Asteraceae</taxon>
        <taxon>Asteroideae</taxon>
        <taxon>Heliantheae alliance</taxon>
        <taxon>Millerieae</taxon>
        <taxon>Smallanthus</taxon>
    </lineage>
</organism>
<keyword evidence="2" id="KW-1185">Reference proteome</keyword>
<sequence length="148" mass="14782">MPVRETLQQLPDACDVAAAAADVGDAAAPDDVRGSDAAVATDDDDDDVVVVVVVTHTIVHAPVGSDLAAHVARVAARAGPVYAAAGGAVVVADLATGGAIVVADRAADFVAAAAYVVAPVTVATTVNARVRVQVLDPFVSCKSYLKDH</sequence>
<evidence type="ECO:0000313" key="2">
    <source>
        <dbReference type="Proteomes" id="UP001056120"/>
    </source>
</evidence>
<reference evidence="2" key="1">
    <citation type="journal article" date="2022" name="Mol. Ecol. Resour.">
        <title>The genomes of chicory, endive, great burdock and yacon provide insights into Asteraceae palaeo-polyploidization history and plant inulin production.</title>
        <authorList>
            <person name="Fan W."/>
            <person name="Wang S."/>
            <person name="Wang H."/>
            <person name="Wang A."/>
            <person name="Jiang F."/>
            <person name="Liu H."/>
            <person name="Zhao H."/>
            <person name="Xu D."/>
            <person name="Zhang Y."/>
        </authorList>
    </citation>
    <scope>NUCLEOTIDE SEQUENCE [LARGE SCALE GENOMIC DNA]</scope>
    <source>
        <strain evidence="2">cv. Yunnan</strain>
    </source>
</reference>
<name>A0ACB8ZDN5_9ASTR</name>
<protein>
    <submittedName>
        <fullName evidence="1">Uncharacterized protein</fullName>
    </submittedName>
</protein>
<comment type="caution">
    <text evidence="1">The sequence shown here is derived from an EMBL/GenBank/DDBJ whole genome shotgun (WGS) entry which is preliminary data.</text>
</comment>
<gene>
    <name evidence="1" type="ORF">L1987_78712</name>
</gene>
<dbReference type="EMBL" id="CM042043">
    <property type="protein sequence ID" value="KAI3695713.1"/>
    <property type="molecule type" value="Genomic_DNA"/>
</dbReference>
<dbReference type="Proteomes" id="UP001056120">
    <property type="component" value="Linkage Group LG26"/>
</dbReference>
<proteinExistence type="predicted"/>
<reference evidence="1 2" key="2">
    <citation type="journal article" date="2022" name="Mol. Ecol. Resour.">
        <title>The genomes of chicory, endive, great burdock and yacon provide insights into Asteraceae paleo-polyploidization history and plant inulin production.</title>
        <authorList>
            <person name="Fan W."/>
            <person name="Wang S."/>
            <person name="Wang H."/>
            <person name="Wang A."/>
            <person name="Jiang F."/>
            <person name="Liu H."/>
            <person name="Zhao H."/>
            <person name="Xu D."/>
            <person name="Zhang Y."/>
        </authorList>
    </citation>
    <scope>NUCLEOTIDE SEQUENCE [LARGE SCALE GENOMIC DNA]</scope>
    <source>
        <strain evidence="2">cv. Yunnan</strain>
        <tissue evidence="1">Leaves</tissue>
    </source>
</reference>